<name>A0A4Z1NM21_9PEZI</name>
<feature type="region of interest" description="Disordered" evidence="1">
    <location>
        <begin position="98"/>
        <end position="129"/>
    </location>
</feature>
<dbReference type="SMART" id="SM01173">
    <property type="entry name" value="DUF4187"/>
    <property type="match status" value="1"/>
</dbReference>
<reference evidence="3 4" key="1">
    <citation type="submission" date="2019-04" db="EMBL/GenBank/DDBJ databases">
        <title>High contiguity whole genome sequence and gene annotation resource for two Venturia nashicola isolates.</title>
        <authorList>
            <person name="Prokchorchik M."/>
            <person name="Won K."/>
            <person name="Lee Y."/>
            <person name="Choi E.D."/>
            <person name="Segonzac C."/>
            <person name="Sohn K.H."/>
        </authorList>
    </citation>
    <scope>NUCLEOTIDE SEQUENCE [LARGE SCALE GENOMIC DNA]</scope>
    <source>
        <strain evidence="3 4">PRI2</strain>
    </source>
</reference>
<feature type="domain" description="G-patch" evidence="2">
    <location>
        <begin position="68"/>
        <end position="114"/>
    </location>
</feature>
<comment type="caution">
    <text evidence="3">The sequence shown here is derived from an EMBL/GenBank/DDBJ whole genome shotgun (WGS) entry which is preliminary data.</text>
</comment>
<dbReference type="GO" id="GO:0000776">
    <property type="term" value="C:kinetochore"/>
    <property type="evidence" value="ECO:0007669"/>
    <property type="project" value="TreeGrafter"/>
</dbReference>
<organism evidence="3 4">
    <name type="scientific">Venturia nashicola</name>
    <dbReference type="NCBI Taxonomy" id="86259"/>
    <lineage>
        <taxon>Eukaryota</taxon>
        <taxon>Fungi</taxon>
        <taxon>Dikarya</taxon>
        <taxon>Ascomycota</taxon>
        <taxon>Pezizomycotina</taxon>
        <taxon>Dothideomycetes</taxon>
        <taxon>Pleosporomycetidae</taxon>
        <taxon>Venturiales</taxon>
        <taxon>Venturiaceae</taxon>
        <taxon>Venturia</taxon>
    </lineage>
</organism>
<gene>
    <name evidence="3" type="ORF">E6O75_ATG09529</name>
</gene>
<evidence type="ECO:0000313" key="4">
    <source>
        <dbReference type="Proteomes" id="UP000298493"/>
    </source>
</evidence>
<feature type="compositionally biased region" description="Basic and acidic residues" evidence="1">
    <location>
        <begin position="36"/>
        <end position="50"/>
    </location>
</feature>
<feature type="region of interest" description="Disordered" evidence="1">
    <location>
        <begin position="26"/>
        <end position="69"/>
    </location>
</feature>
<keyword evidence="4" id="KW-1185">Reference proteome</keyword>
<dbReference type="InterPro" id="IPR000467">
    <property type="entry name" value="G_patch_dom"/>
</dbReference>
<evidence type="ECO:0000256" key="1">
    <source>
        <dbReference type="SAM" id="MobiDB-lite"/>
    </source>
</evidence>
<dbReference type="PANTHER" id="PTHR21032:SF0">
    <property type="entry name" value="G PATCH DOMAIN-CONTAINING PROTEIN 11"/>
    <property type="match status" value="1"/>
</dbReference>
<evidence type="ECO:0000259" key="2">
    <source>
        <dbReference type="PROSITE" id="PS50174"/>
    </source>
</evidence>
<dbReference type="InterPro" id="IPR025239">
    <property type="entry name" value="DUF4187"/>
</dbReference>
<accession>A0A4Z1NM21</accession>
<dbReference type="AlphaFoldDB" id="A0A4Z1NM21"/>
<evidence type="ECO:0000313" key="3">
    <source>
        <dbReference type="EMBL" id="TID16763.1"/>
    </source>
</evidence>
<dbReference type="InterPro" id="IPR039249">
    <property type="entry name" value="GPATCH11"/>
</dbReference>
<dbReference type="Pfam" id="PF13821">
    <property type="entry name" value="DUF4187"/>
    <property type="match status" value="1"/>
</dbReference>
<proteinExistence type="predicted"/>
<dbReference type="Pfam" id="PF01585">
    <property type="entry name" value="G-patch"/>
    <property type="match status" value="1"/>
</dbReference>
<dbReference type="GO" id="GO:0003676">
    <property type="term" value="F:nucleic acid binding"/>
    <property type="evidence" value="ECO:0007669"/>
    <property type="project" value="InterPro"/>
</dbReference>
<dbReference type="PANTHER" id="PTHR21032">
    <property type="entry name" value="G PATCH DOMAIN-CONTAINING PROTEIN 11"/>
    <property type="match status" value="1"/>
</dbReference>
<dbReference type="SMART" id="SM00443">
    <property type="entry name" value="G_patch"/>
    <property type="match status" value="1"/>
</dbReference>
<dbReference type="EMBL" id="SNSC02000017">
    <property type="protein sequence ID" value="TID16763.1"/>
    <property type="molecule type" value="Genomic_DNA"/>
</dbReference>
<dbReference type="OrthoDB" id="786951at2759"/>
<dbReference type="Proteomes" id="UP000298493">
    <property type="component" value="Unassembled WGS sequence"/>
</dbReference>
<sequence length="311" mass="36002">MTGSSDEEDDYMNMVIAEPKEIVKETSIQRAARKKKEGEARAHIKSKQEREEDEAAAREAALAKSLDSSNKGFKMMAKLGYKPGSALGRTADARTVPINPVLKEDRGGIGHDAEKKRKFREEAEQEAKKVKVEEVGYRDRMRMEREEKRLQSQIFAAQKVTERLDIEAETDQDDSSGEVPDKVPIDQRPLRSINVLWRGLVRYRREKEAERRMKADLQTSLSSKLPSYDDADEDDEDKLAYLRKRTHTEYVDDLDEVDTELEEFNELDVAARLELVVKYLRSKYFYCFWCKFQYPDAEMEGCPGLTEEEHD</sequence>
<feature type="compositionally biased region" description="Basic and acidic residues" evidence="1">
    <location>
        <begin position="102"/>
        <end position="129"/>
    </location>
</feature>
<protein>
    <submittedName>
        <fullName evidence="3">G-patch domain protein</fullName>
    </submittedName>
</protein>
<dbReference type="PROSITE" id="PS50174">
    <property type="entry name" value="G_PATCH"/>
    <property type="match status" value="1"/>
</dbReference>